<feature type="domain" description="Nuclear receptor" evidence="10">
    <location>
        <begin position="276"/>
        <end position="360"/>
    </location>
</feature>
<dbReference type="Proteomes" id="UP000728032">
    <property type="component" value="Unassembled WGS sequence"/>
</dbReference>
<dbReference type="InterPro" id="IPR035500">
    <property type="entry name" value="NHR-like_dom_sf"/>
</dbReference>
<evidence type="ECO:0000256" key="4">
    <source>
        <dbReference type="ARBA" id="ARBA00023015"/>
    </source>
</evidence>
<evidence type="ECO:0000256" key="7">
    <source>
        <dbReference type="ARBA" id="ARBA00023170"/>
    </source>
</evidence>
<accession>A0A7R9QH90</accession>
<keyword evidence="13" id="KW-1185">Reference proteome</keyword>
<feature type="region of interest" description="Disordered" evidence="9">
    <location>
        <begin position="383"/>
        <end position="403"/>
    </location>
</feature>
<dbReference type="GO" id="GO:0045944">
    <property type="term" value="P:positive regulation of transcription by RNA polymerase II"/>
    <property type="evidence" value="ECO:0007669"/>
    <property type="project" value="TreeGrafter"/>
</dbReference>
<evidence type="ECO:0000256" key="3">
    <source>
        <dbReference type="ARBA" id="ARBA00022833"/>
    </source>
</evidence>
<dbReference type="SMART" id="SM00399">
    <property type="entry name" value="ZnF_C4"/>
    <property type="match status" value="1"/>
</dbReference>
<dbReference type="OrthoDB" id="6352325at2759"/>
<keyword evidence="2" id="KW-0863">Zinc-finger</keyword>
<gene>
    <name evidence="12" type="ORF">ONB1V03_LOCUS5441</name>
</gene>
<sequence length="651" mass="75031">MSTRKVFSRGNEKGQELIRDVKENEMRRQLIKENKLRQQNCVHYSNTSIYNKFIYLLINSKTNSLSLVPISRPLTDYQNQFNELEGNRLQEVLFAMNSIREPINTTIRGEITDIKECEIMINKLYAKEIQNFVKMSSSLSDFKSLCGSDQIALIKYGSIEIQNVRSGSFYDLQTESWTINLDENDALILSLSLLEPHMITTYNAYKSFFPKIVPVLDNDSLTAILLFNPNRPYLIHRDTIRLHQKSYIHLLHRYFQLKYRSEYEAKARLMSLMDVMPDIRVLGDTLWRNGKESSPQNFNFGAITCGSCKAFFRRNAHKSDVTICHFGGNCDITVKTRRMCQCCRLKKCLAIGMTTDSFLSEDKKLQIKMKIREKRLKLIGKDGRDRSIGTNTNTSNDSFTTTSDNDMAAIQDNSSDQASTVECLSVVPISKPLTDYRNNLTELESNRLTEVLFAANLIREPKTTITATIKDMDECKQVLVYKFTKEVQNLFKMTNNLRAFKSLCTDDQVALMKYGGSDILNMRAVTIFDVNTQCWTLNLNDKCSVLLPLDVIKKSKTNNDSVIVDLLTAILLFNPNRPHLTHTDTVLLHQKSYIHLLYRYFQLKYRSESEARRRFLWLMKLMPDINQLGHTVWNNGAGLEPNSLGPLLREL</sequence>
<dbReference type="GO" id="GO:0000122">
    <property type="term" value="P:negative regulation of transcription by RNA polymerase II"/>
    <property type="evidence" value="ECO:0007669"/>
    <property type="project" value="TreeGrafter"/>
</dbReference>
<keyword evidence="5" id="KW-0238">DNA-binding</keyword>
<organism evidence="12">
    <name type="scientific">Oppiella nova</name>
    <dbReference type="NCBI Taxonomy" id="334625"/>
    <lineage>
        <taxon>Eukaryota</taxon>
        <taxon>Metazoa</taxon>
        <taxon>Ecdysozoa</taxon>
        <taxon>Arthropoda</taxon>
        <taxon>Chelicerata</taxon>
        <taxon>Arachnida</taxon>
        <taxon>Acari</taxon>
        <taxon>Acariformes</taxon>
        <taxon>Sarcoptiformes</taxon>
        <taxon>Oribatida</taxon>
        <taxon>Brachypylina</taxon>
        <taxon>Oppioidea</taxon>
        <taxon>Oppiidae</taxon>
        <taxon>Oppiella</taxon>
    </lineage>
</organism>
<dbReference type="Pfam" id="PF00105">
    <property type="entry name" value="zf-C4"/>
    <property type="match status" value="1"/>
</dbReference>
<keyword evidence="8" id="KW-0539">Nucleus</keyword>
<dbReference type="GO" id="GO:0008270">
    <property type="term" value="F:zinc ion binding"/>
    <property type="evidence" value="ECO:0007669"/>
    <property type="project" value="UniProtKB-KW"/>
</dbReference>
<keyword evidence="1" id="KW-0479">Metal-binding</keyword>
<evidence type="ECO:0000256" key="5">
    <source>
        <dbReference type="ARBA" id="ARBA00023125"/>
    </source>
</evidence>
<reference evidence="12" key="1">
    <citation type="submission" date="2020-11" db="EMBL/GenBank/DDBJ databases">
        <authorList>
            <person name="Tran Van P."/>
        </authorList>
    </citation>
    <scope>NUCLEOTIDE SEQUENCE</scope>
</reference>
<proteinExistence type="predicted"/>
<feature type="compositionally biased region" description="Low complexity" evidence="9">
    <location>
        <begin position="390"/>
        <end position="403"/>
    </location>
</feature>
<dbReference type="PROSITE" id="PS51843">
    <property type="entry name" value="NR_LBD"/>
    <property type="match status" value="1"/>
</dbReference>
<dbReference type="PANTHER" id="PTHR24082:SF283">
    <property type="entry name" value="NUCLEAR HORMONE RECEPTOR HR96"/>
    <property type="match status" value="1"/>
</dbReference>
<evidence type="ECO:0000259" key="11">
    <source>
        <dbReference type="PROSITE" id="PS51843"/>
    </source>
</evidence>
<feature type="domain" description="NR LBD" evidence="11">
    <location>
        <begin position="444"/>
        <end position="651"/>
    </location>
</feature>
<dbReference type="InterPro" id="IPR001628">
    <property type="entry name" value="Znf_hrmn_rcpt"/>
</dbReference>
<evidence type="ECO:0000256" key="2">
    <source>
        <dbReference type="ARBA" id="ARBA00022771"/>
    </source>
</evidence>
<name>A0A7R9QH90_9ACAR</name>
<evidence type="ECO:0000313" key="12">
    <source>
        <dbReference type="EMBL" id="CAD7645875.1"/>
    </source>
</evidence>
<protein>
    <recommendedName>
        <fullName evidence="14">Nuclear receptor domain-containing protein</fullName>
    </recommendedName>
</protein>
<dbReference type="InterPro" id="IPR000536">
    <property type="entry name" value="Nucl_hrmn_rcpt_lig-bd"/>
</dbReference>
<dbReference type="Gene3D" id="3.30.50.10">
    <property type="entry name" value="Erythroid Transcription Factor GATA-1, subunit A"/>
    <property type="match status" value="1"/>
</dbReference>
<dbReference type="GO" id="GO:0030154">
    <property type="term" value="P:cell differentiation"/>
    <property type="evidence" value="ECO:0007669"/>
    <property type="project" value="TreeGrafter"/>
</dbReference>
<dbReference type="GO" id="GO:0000978">
    <property type="term" value="F:RNA polymerase II cis-regulatory region sequence-specific DNA binding"/>
    <property type="evidence" value="ECO:0007669"/>
    <property type="project" value="TreeGrafter"/>
</dbReference>
<keyword evidence="7" id="KW-0675">Receptor</keyword>
<dbReference type="AlphaFoldDB" id="A0A7R9QH90"/>
<dbReference type="EMBL" id="CAJPVJ010002193">
    <property type="protein sequence ID" value="CAG2165906.1"/>
    <property type="molecule type" value="Genomic_DNA"/>
</dbReference>
<evidence type="ECO:0000259" key="10">
    <source>
        <dbReference type="PROSITE" id="PS51030"/>
    </source>
</evidence>
<evidence type="ECO:0000313" key="13">
    <source>
        <dbReference type="Proteomes" id="UP000728032"/>
    </source>
</evidence>
<dbReference type="PRINTS" id="PR00047">
    <property type="entry name" value="STROIDFINGER"/>
</dbReference>
<dbReference type="SUPFAM" id="SSF57716">
    <property type="entry name" value="Glucocorticoid receptor-like (DNA-binding domain)"/>
    <property type="match status" value="1"/>
</dbReference>
<evidence type="ECO:0000256" key="9">
    <source>
        <dbReference type="SAM" id="MobiDB-lite"/>
    </source>
</evidence>
<evidence type="ECO:0000256" key="6">
    <source>
        <dbReference type="ARBA" id="ARBA00023163"/>
    </source>
</evidence>
<dbReference type="EMBL" id="OC917018">
    <property type="protein sequence ID" value="CAD7645875.1"/>
    <property type="molecule type" value="Genomic_DNA"/>
</dbReference>
<dbReference type="InterPro" id="IPR050234">
    <property type="entry name" value="Nuclear_hormone_rcpt_NR1"/>
</dbReference>
<keyword evidence="3" id="KW-0862">Zinc</keyword>
<evidence type="ECO:0000256" key="1">
    <source>
        <dbReference type="ARBA" id="ARBA00022723"/>
    </source>
</evidence>
<dbReference type="PANTHER" id="PTHR24082">
    <property type="entry name" value="NUCLEAR HORMONE RECEPTOR"/>
    <property type="match status" value="1"/>
</dbReference>
<evidence type="ECO:0008006" key="14">
    <source>
        <dbReference type="Google" id="ProtNLM"/>
    </source>
</evidence>
<dbReference type="InterPro" id="IPR013088">
    <property type="entry name" value="Znf_NHR/GATA"/>
</dbReference>
<dbReference type="PROSITE" id="PS51030">
    <property type="entry name" value="NUCLEAR_REC_DBD_2"/>
    <property type="match status" value="1"/>
</dbReference>
<keyword evidence="6" id="KW-0804">Transcription</keyword>
<evidence type="ECO:0000256" key="8">
    <source>
        <dbReference type="ARBA" id="ARBA00023242"/>
    </source>
</evidence>
<dbReference type="SMART" id="SM00430">
    <property type="entry name" value="HOLI"/>
    <property type="match status" value="2"/>
</dbReference>
<dbReference type="SUPFAM" id="SSF48508">
    <property type="entry name" value="Nuclear receptor ligand-binding domain"/>
    <property type="match status" value="2"/>
</dbReference>
<dbReference type="GO" id="GO:0004879">
    <property type="term" value="F:nuclear receptor activity"/>
    <property type="evidence" value="ECO:0007669"/>
    <property type="project" value="TreeGrafter"/>
</dbReference>
<keyword evidence="4" id="KW-0805">Transcription regulation</keyword>
<dbReference type="Gene3D" id="1.10.565.10">
    <property type="entry name" value="Retinoid X Receptor"/>
    <property type="match status" value="2"/>
</dbReference>